<name>A0AAE3JPS7_9FLAO</name>
<dbReference type="Pfam" id="PF03641">
    <property type="entry name" value="Lysine_decarbox"/>
    <property type="match status" value="1"/>
</dbReference>
<dbReference type="EMBL" id="JAIRBC010000013">
    <property type="protein sequence ID" value="MCG2461099.1"/>
    <property type="molecule type" value="Genomic_DNA"/>
</dbReference>
<dbReference type="AlphaFoldDB" id="A0AAE3JPS7"/>
<evidence type="ECO:0000256" key="1">
    <source>
        <dbReference type="ARBA" id="ARBA00000274"/>
    </source>
</evidence>
<dbReference type="NCBIfam" id="TIGR00730">
    <property type="entry name" value="Rossman fold protein, TIGR00730 family"/>
    <property type="match status" value="1"/>
</dbReference>
<dbReference type="GO" id="GO:0005829">
    <property type="term" value="C:cytosol"/>
    <property type="evidence" value="ECO:0007669"/>
    <property type="project" value="TreeGrafter"/>
</dbReference>
<dbReference type="GO" id="GO:0008714">
    <property type="term" value="F:AMP nucleosidase activity"/>
    <property type="evidence" value="ECO:0007669"/>
    <property type="project" value="UniProtKB-EC"/>
</dbReference>
<accession>A0AAE3JPS7</accession>
<keyword evidence="3" id="KW-0378">Hydrolase</keyword>
<dbReference type="EC" id="3.2.2.n1" evidence="3"/>
<dbReference type="PANTHER" id="PTHR31223:SF70">
    <property type="entry name" value="LOG FAMILY PROTEIN YJL055W"/>
    <property type="match status" value="1"/>
</dbReference>
<comment type="caution">
    <text evidence="4">The sequence shown here is derived from an EMBL/GenBank/DDBJ whole genome shotgun (WGS) entry which is preliminary data.</text>
</comment>
<evidence type="ECO:0000313" key="4">
    <source>
        <dbReference type="EMBL" id="MCG2461099.1"/>
    </source>
</evidence>
<evidence type="ECO:0000313" key="5">
    <source>
        <dbReference type="Proteomes" id="UP001200642"/>
    </source>
</evidence>
<dbReference type="Gene3D" id="3.40.50.450">
    <property type="match status" value="1"/>
</dbReference>
<evidence type="ECO:0000256" key="2">
    <source>
        <dbReference type="ARBA" id="ARBA00006763"/>
    </source>
</evidence>
<comment type="similarity">
    <text evidence="2 3">Belongs to the LOG family.</text>
</comment>
<gene>
    <name evidence="4" type="ORF">K8352_10105</name>
</gene>
<reference evidence="4" key="1">
    <citation type="submission" date="2023-02" db="EMBL/GenBank/DDBJ databases">
        <title>Genome of Flavobacteriaceae gen. nov. sp. strain F89.</title>
        <authorList>
            <person name="Wang Y."/>
        </authorList>
    </citation>
    <scope>NUCLEOTIDE SEQUENCE</scope>
    <source>
        <strain evidence="4">F89</strain>
    </source>
</reference>
<dbReference type="InterPro" id="IPR005269">
    <property type="entry name" value="LOG"/>
</dbReference>
<dbReference type="RefSeq" id="WP_317902247.1">
    <property type="nucleotide sequence ID" value="NZ_JAIRBC010000013.1"/>
</dbReference>
<dbReference type="GO" id="GO:0009691">
    <property type="term" value="P:cytokinin biosynthetic process"/>
    <property type="evidence" value="ECO:0007669"/>
    <property type="project" value="UniProtKB-UniRule"/>
</dbReference>
<organism evidence="4 5">
    <name type="scientific">Cerina litoralis</name>
    <dbReference type="NCBI Taxonomy" id="2874477"/>
    <lineage>
        <taxon>Bacteria</taxon>
        <taxon>Pseudomonadati</taxon>
        <taxon>Bacteroidota</taxon>
        <taxon>Flavobacteriia</taxon>
        <taxon>Flavobacteriales</taxon>
        <taxon>Flavobacteriaceae</taxon>
        <taxon>Cerina</taxon>
    </lineage>
</organism>
<evidence type="ECO:0000256" key="3">
    <source>
        <dbReference type="RuleBase" id="RU363015"/>
    </source>
</evidence>
<dbReference type="PANTHER" id="PTHR31223">
    <property type="entry name" value="LOG FAMILY PROTEIN YJL055W"/>
    <property type="match status" value="1"/>
</dbReference>
<proteinExistence type="inferred from homology"/>
<dbReference type="Proteomes" id="UP001200642">
    <property type="component" value="Unassembled WGS sequence"/>
</dbReference>
<comment type="catalytic activity">
    <reaction evidence="1">
        <text>AMP + H2O = D-ribose 5-phosphate + adenine</text>
        <dbReference type="Rhea" id="RHEA:20129"/>
        <dbReference type="ChEBI" id="CHEBI:15377"/>
        <dbReference type="ChEBI" id="CHEBI:16708"/>
        <dbReference type="ChEBI" id="CHEBI:78346"/>
        <dbReference type="ChEBI" id="CHEBI:456215"/>
        <dbReference type="EC" id="3.2.2.4"/>
    </reaction>
</comment>
<sequence length="193" mass="21547">MDCIVVFCGSSEGKDPTVIQTAYNLGAALANRHIRLVYGAAKIGIMGKVAQGVLDNRGEVIGVVPQFLIDKEIIHEGLSRLIITENMHQRKLKMHELSDGVIALPGGFGTMEELFEMITWAQLGLHRYPIGILNINGFYDDLLKMLRKMVSEGFLKPENHNLLLVDNAIDGLLRQMKDYKPSFLPKWISKGQT</sequence>
<dbReference type="SUPFAM" id="SSF102405">
    <property type="entry name" value="MCP/YpsA-like"/>
    <property type="match status" value="1"/>
</dbReference>
<dbReference type="InterPro" id="IPR031100">
    <property type="entry name" value="LOG_fam"/>
</dbReference>
<protein>
    <recommendedName>
        <fullName evidence="3">Cytokinin riboside 5'-monophosphate phosphoribohydrolase</fullName>
        <ecNumber evidence="3">3.2.2.n1</ecNumber>
    </recommendedName>
</protein>
<keyword evidence="5" id="KW-1185">Reference proteome</keyword>
<keyword evidence="3" id="KW-0203">Cytokinin biosynthesis</keyword>